<dbReference type="Gene3D" id="1.20.140.10">
    <property type="entry name" value="Butyryl-CoA Dehydrogenase, subunit A, domain 3"/>
    <property type="match status" value="1"/>
</dbReference>
<comment type="caution">
    <text evidence="9">The sequence shown here is derived from an EMBL/GenBank/DDBJ whole genome shotgun (WGS) entry which is preliminary data.</text>
</comment>
<feature type="domain" description="Acyl-CoA oxidase/dehydrogenase middle" evidence="7">
    <location>
        <begin position="148"/>
        <end position="238"/>
    </location>
</feature>
<dbReference type="Gene3D" id="1.10.540.10">
    <property type="entry name" value="Acyl-CoA dehydrogenase/oxidase, N-terminal domain"/>
    <property type="match status" value="1"/>
</dbReference>
<evidence type="ECO:0000259" key="8">
    <source>
        <dbReference type="Pfam" id="PF02771"/>
    </source>
</evidence>
<evidence type="ECO:0000256" key="2">
    <source>
        <dbReference type="ARBA" id="ARBA00009347"/>
    </source>
</evidence>
<dbReference type="Pfam" id="PF00441">
    <property type="entry name" value="Acyl-CoA_dh_1"/>
    <property type="match status" value="1"/>
</dbReference>
<reference evidence="9 10" key="1">
    <citation type="submission" date="2019-03" db="EMBL/GenBank/DDBJ databases">
        <title>Genomic Encyclopedia of Type Strains, Phase IV (KMG-IV): sequencing the most valuable type-strain genomes for metagenomic binning, comparative biology and taxonomic classification.</title>
        <authorList>
            <person name="Goeker M."/>
        </authorList>
    </citation>
    <scope>NUCLEOTIDE SEQUENCE [LARGE SCALE GENOMIC DNA]</scope>
    <source>
        <strain evidence="9 10">DSM 24591</strain>
    </source>
</reference>
<evidence type="ECO:0000256" key="1">
    <source>
        <dbReference type="ARBA" id="ARBA00001974"/>
    </source>
</evidence>
<feature type="domain" description="Acyl-CoA dehydrogenase/oxidase N-terminal" evidence="8">
    <location>
        <begin position="30"/>
        <end position="143"/>
    </location>
</feature>
<gene>
    <name evidence="9" type="ORF">EDC26_107196</name>
</gene>
<evidence type="ECO:0000259" key="7">
    <source>
        <dbReference type="Pfam" id="PF02770"/>
    </source>
</evidence>
<dbReference type="OrthoDB" id="7795946at2"/>
<dbReference type="InterPro" id="IPR013786">
    <property type="entry name" value="AcylCoA_DH/ox_N"/>
</dbReference>
<dbReference type="InterPro" id="IPR046373">
    <property type="entry name" value="Acyl-CoA_Oxase/DH_mid-dom_sf"/>
</dbReference>
<comment type="similarity">
    <text evidence="2">Belongs to the acyl-CoA dehydrogenase family.</text>
</comment>
<organism evidence="9 10">
    <name type="scientific">Paralcaligenes ureilyticus</name>
    <dbReference type="NCBI Taxonomy" id="627131"/>
    <lineage>
        <taxon>Bacteria</taxon>
        <taxon>Pseudomonadati</taxon>
        <taxon>Pseudomonadota</taxon>
        <taxon>Betaproteobacteria</taxon>
        <taxon>Burkholderiales</taxon>
        <taxon>Alcaligenaceae</taxon>
        <taxon>Paralcaligenes</taxon>
    </lineage>
</organism>
<keyword evidence="10" id="KW-1185">Reference proteome</keyword>
<name>A0A4R3M4F3_9BURK</name>
<evidence type="ECO:0000313" key="10">
    <source>
        <dbReference type="Proteomes" id="UP000295525"/>
    </source>
</evidence>
<evidence type="ECO:0000256" key="4">
    <source>
        <dbReference type="ARBA" id="ARBA00022827"/>
    </source>
</evidence>
<dbReference type="Gene3D" id="2.40.110.10">
    <property type="entry name" value="Butyryl-CoA Dehydrogenase, subunit A, domain 2"/>
    <property type="match status" value="1"/>
</dbReference>
<feature type="domain" description="Acyl-CoA dehydrogenase/oxidase C-terminal" evidence="6">
    <location>
        <begin position="250"/>
        <end position="398"/>
    </location>
</feature>
<evidence type="ECO:0000256" key="5">
    <source>
        <dbReference type="ARBA" id="ARBA00023002"/>
    </source>
</evidence>
<keyword evidence="3" id="KW-0285">Flavoprotein</keyword>
<evidence type="ECO:0000259" key="6">
    <source>
        <dbReference type="Pfam" id="PF00441"/>
    </source>
</evidence>
<dbReference type="Pfam" id="PF02770">
    <property type="entry name" value="Acyl-CoA_dh_M"/>
    <property type="match status" value="1"/>
</dbReference>
<dbReference type="InterPro" id="IPR006091">
    <property type="entry name" value="Acyl-CoA_Oxase/DH_mid-dom"/>
</dbReference>
<evidence type="ECO:0000256" key="3">
    <source>
        <dbReference type="ARBA" id="ARBA00022630"/>
    </source>
</evidence>
<dbReference type="PANTHER" id="PTHR43884:SF12">
    <property type="entry name" value="ISOVALERYL-COA DEHYDROGENASE, MITOCHONDRIAL-RELATED"/>
    <property type="match status" value="1"/>
</dbReference>
<dbReference type="InterPro" id="IPR037069">
    <property type="entry name" value="AcylCoA_DH/ox_N_sf"/>
</dbReference>
<comment type="cofactor">
    <cofactor evidence="1">
        <name>FAD</name>
        <dbReference type="ChEBI" id="CHEBI:57692"/>
    </cofactor>
</comment>
<dbReference type="InterPro" id="IPR036250">
    <property type="entry name" value="AcylCo_DH-like_C"/>
</dbReference>
<evidence type="ECO:0000313" key="9">
    <source>
        <dbReference type="EMBL" id="TCT07139.1"/>
    </source>
</evidence>
<dbReference type="FunFam" id="1.20.140.10:FF:000001">
    <property type="entry name" value="Acyl-CoA dehydrogenase"/>
    <property type="match status" value="1"/>
</dbReference>
<dbReference type="GO" id="GO:0003995">
    <property type="term" value="F:acyl-CoA dehydrogenase activity"/>
    <property type="evidence" value="ECO:0007669"/>
    <property type="project" value="TreeGrafter"/>
</dbReference>
<proteinExistence type="inferred from homology"/>
<dbReference type="Proteomes" id="UP000295525">
    <property type="component" value="Unassembled WGS sequence"/>
</dbReference>
<keyword evidence="4" id="KW-0274">FAD</keyword>
<dbReference type="SUPFAM" id="SSF56645">
    <property type="entry name" value="Acyl-CoA dehydrogenase NM domain-like"/>
    <property type="match status" value="1"/>
</dbReference>
<accession>A0A4R3M4F3</accession>
<dbReference type="PANTHER" id="PTHR43884">
    <property type="entry name" value="ACYL-COA DEHYDROGENASE"/>
    <property type="match status" value="1"/>
</dbReference>
<protein>
    <submittedName>
        <fullName evidence="9">Alkylation response protein AidB-like acyl-CoA dehydrogenase</fullName>
    </submittedName>
</protein>
<dbReference type="EMBL" id="SMAJ01000007">
    <property type="protein sequence ID" value="TCT07139.1"/>
    <property type="molecule type" value="Genomic_DNA"/>
</dbReference>
<dbReference type="InterPro" id="IPR009100">
    <property type="entry name" value="AcylCoA_DH/oxidase_NM_dom_sf"/>
</dbReference>
<dbReference type="SUPFAM" id="SSF47203">
    <property type="entry name" value="Acyl-CoA dehydrogenase C-terminal domain-like"/>
    <property type="match status" value="1"/>
</dbReference>
<sequence>MAAAFWGSNTKRARCIRRRSREFDVDFDPTQEQCAALDGWARFVDRDLVPVVQPFNDQAFTPEVAHRLMAMMSPYGVGCGWLPEDSGGAGLDFLTSGLLFEALALRSPDAAGLAWVAEGAALKVYANGSDEIKRRYLPGMLLGKVIGCSAISEPGMGSSVREMRTRAVRDGKNFRITGEKTWCSNATVADVMIVMAKTDEKEFSMFLIDRREHGFESREINKLGLNGWPLGQVLLDDVVVPEENLLGKLGSGMRETMKGFNRSRCFVSTLALGIARAALDEAIQYAQQRSQFGKPIAGHQLVQAMLAQMATDLAASQLLVYRALAMMAQGKPCELEASIAKSFATEAAQRVASTAIQVFGAAGITKDLSIERHFRNARMLTIPDGTTQINQLIIGRKLTGIDAFS</sequence>
<keyword evidence="5" id="KW-0560">Oxidoreductase</keyword>
<dbReference type="AlphaFoldDB" id="A0A4R3M4F3"/>
<dbReference type="InterPro" id="IPR009075">
    <property type="entry name" value="AcylCo_DH/oxidase_C"/>
</dbReference>
<dbReference type="Pfam" id="PF02771">
    <property type="entry name" value="Acyl-CoA_dh_N"/>
    <property type="match status" value="1"/>
</dbReference>
<dbReference type="GO" id="GO:0050660">
    <property type="term" value="F:flavin adenine dinucleotide binding"/>
    <property type="evidence" value="ECO:0007669"/>
    <property type="project" value="InterPro"/>
</dbReference>